<evidence type="ECO:0008006" key="4">
    <source>
        <dbReference type="Google" id="ProtNLM"/>
    </source>
</evidence>
<comment type="caution">
    <text evidence="2">The sequence shown here is derived from an EMBL/GenBank/DDBJ whole genome shotgun (WGS) entry which is preliminary data.</text>
</comment>
<accession>A0ABR8Q609</accession>
<sequence>MRVDDFLKILFLIYTLASILFLFYFKDKYDEEKVIKTIVISYEIFAIITNILLFI</sequence>
<evidence type="ECO:0000313" key="2">
    <source>
        <dbReference type="EMBL" id="MBD7915862.1"/>
    </source>
</evidence>
<feature type="transmembrane region" description="Helical" evidence="1">
    <location>
        <begin position="6"/>
        <end position="25"/>
    </location>
</feature>
<dbReference type="EMBL" id="JACSQZ010000047">
    <property type="protein sequence ID" value="MBD7915862.1"/>
    <property type="molecule type" value="Genomic_DNA"/>
</dbReference>
<reference evidence="2 3" key="1">
    <citation type="submission" date="2020-08" db="EMBL/GenBank/DDBJ databases">
        <title>A Genomic Blueprint of the Chicken Gut Microbiome.</title>
        <authorList>
            <person name="Gilroy R."/>
            <person name="Ravi A."/>
            <person name="Getino M."/>
            <person name="Pursley I."/>
            <person name="Horton D.L."/>
            <person name="Alikhan N.-F."/>
            <person name="Baker D."/>
            <person name="Gharbi K."/>
            <person name="Hall N."/>
            <person name="Watson M."/>
            <person name="Adriaenssens E.M."/>
            <person name="Foster-Nyarko E."/>
            <person name="Jarju S."/>
            <person name="Secka A."/>
            <person name="Antonio M."/>
            <person name="Oren A."/>
            <person name="Chaudhuri R."/>
            <person name="La Ragione R.M."/>
            <person name="Hildebrand F."/>
            <person name="Pallen M.J."/>
        </authorList>
    </citation>
    <scope>NUCLEOTIDE SEQUENCE [LARGE SCALE GENOMIC DNA]</scope>
    <source>
        <strain evidence="2 3">Sa3CUN1</strain>
    </source>
</reference>
<evidence type="ECO:0000256" key="1">
    <source>
        <dbReference type="SAM" id="Phobius"/>
    </source>
</evidence>
<evidence type="ECO:0000313" key="3">
    <source>
        <dbReference type="Proteomes" id="UP000640335"/>
    </source>
</evidence>
<keyword evidence="1" id="KW-1133">Transmembrane helix</keyword>
<dbReference type="Proteomes" id="UP000640335">
    <property type="component" value="Unassembled WGS sequence"/>
</dbReference>
<keyword evidence="3" id="KW-1185">Reference proteome</keyword>
<feature type="transmembrane region" description="Helical" evidence="1">
    <location>
        <begin position="37"/>
        <end position="54"/>
    </location>
</feature>
<protein>
    <recommendedName>
        <fullName evidence="4">Sensor histidine kinase</fullName>
    </recommendedName>
</protein>
<organism evidence="2 3">
    <name type="scientific">Clostridium gallinarum</name>
    <dbReference type="NCBI Taxonomy" id="2762246"/>
    <lineage>
        <taxon>Bacteria</taxon>
        <taxon>Bacillati</taxon>
        <taxon>Bacillota</taxon>
        <taxon>Clostridia</taxon>
        <taxon>Eubacteriales</taxon>
        <taxon>Clostridiaceae</taxon>
        <taxon>Clostridium</taxon>
    </lineage>
</organism>
<gene>
    <name evidence="2" type="ORF">H9660_11975</name>
</gene>
<keyword evidence="1" id="KW-0472">Membrane</keyword>
<keyword evidence="1" id="KW-0812">Transmembrane</keyword>
<name>A0ABR8Q609_9CLOT</name>
<dbReference type="RefSeq" id="WP_191750615.1">
    <property type="nucleotide sequence ID" value="NZ_JACSQZ010000047.1"/>
</dbReference>
<proteinExistence type="predicted"/>